<protein>
    <submittedName>
        <fullName evidence="1">Uncharacterized protein</fullName>
    </submittedName>
</protein>
<dbReference type="EMBL" id="CP053085">
    <property type="protein sequence ID" value="QJR37595.1"/>
    <property type="molecule type" value="Genomic_DNA"/>
</dbReference>
<dbReference type="Proteomes" id="UP000500938">
    <property type="component" value="Chromosome"/>
</dbReference>
<evidence type="ECO:0000313" key="2">
    <source>
        <dbReference type="Proteomes" id="UP000500938"/>
    </source>
</evidence>
<keyword evidence="2" id="KW-1185">Reference proteome</keyword>
<reference evidence="1 2" key="1">
    <citation type="submission" date="2020-05" db="EMBL/GenBank/DDBJ databases">
        <title>Complete genome sequence of Gemmatimonas greenlandica TET16.</title>
        <authorList>
            <person name="Zeng Y."/>
        </authorList>
    </citation>
    <scope>NUCLEOTIDE SEQUENCE [LARGE SCALE GENOMIC DNA]</scope>
    <source>
        <strain evidence="1 2">TET16</strain>
    </source>
</reference>
<evidence type="ECO:0000313" key="1">
    <source>
        <dbReference type="EMBL" id="QJR37595.1"/>
    </source>
</evidence>
<dbReference type="RefSeq" id="WP_171227030.1">
    <property type="nucleotide sequence ID" value="NZ_CP053085.1"/>
</dbReference>
<name>A0A6M4ITQ5_9BACT</name>
<dbReference type="AlphaFoldDB" id="A0A6M4ITQ5"/>
<proteinExistence type="predicted"/>
<accession>A0A6M4ITQ5</accession>
<dbReference type="KEGG" id="ggr:HKW67_19775"/>
<organism evidence="1 2">
    <name type="scientific">Gemmatimonas groenlandica</name>
    <dbReference type="NCBI Taxonomy" id="2732249"/>
    <lineage>
        <taxon>Bacteria</taxon>
        <taxon>Pseudomonadati</taxon>
        <taxon>Gemmatimonadota</taxon>
        <taxon>Gemmatimonadia</taxon>
        <taxon>Gemmatimonadales</taxon>
        <taxon>Gemmatimonadaceae</taxon>
        <taxon>Gemmatimonas</taxon>
    </lineage>
</organism>
<gene>
    <name evidence="1" type="ORF">HKW67_19775</name>
</gene>
<sequence>MTDDELAVALQAEFARLGLDWERAPFDIVNATTDDERDADRSDDLFLAHLRGLSPGATWREVYVDLPAHWDLEDPQTWSVPYHPLGPLDYPVLPTGPALLLAWPVTLDEGCLDRLCARANAAAFRVHATWFLSLSTPFPERLAYVVLPHDTTDDMFAAFQAFVAADLEARVWSICRTGRERYYA</sequence>